<evidence type="ECO:0000259" key="1">
    <source>
        <dbReference type="Pfam" id="PF00535"/>
    </source>
</evidence>
<dbReference type="InterPro" id="IPR050834">
    <property type="entry name" value="Glycosyltransf_2"/>
</dbReference>
<dbReference type="PANTHER" id="PTHR43685:SF2">
    <property type="entry name" value="GLYCOSYLTRANSFERASE 2-LIKE DOMAIN-CONTAINING PROTEIN"/>
    <property type="match status" value="1"/>
</dbReference>
<protein>
    <submittedName>
        <fullName evidence="2">Glycosyl transferase family 2</fullName>
    </submittedName>
</protein>
<name>A0A2T1BZS7_9CYAN</name>
<accession>A0A2T1BZS7</accession>
<evidence type="ECO:0000313" key="3">
    <source>
        <dbReference type="Proteomes" id="UP000238762"/>
    </source>
</evidence>
<dbReference type="SUPFAM" id="SSF53448">
    <property type="entry name" value="Nucleotide-diphospho-sugar transferases"/>
    <property type="match status" value="1"/>
</dbReference>
<sequence length="298" mass="34088">MSDPLLTIIIPTHNRPKLLLDAVQSALEQTIEDIEVVVVDDASTEPVQLPNHPKLRLIRLSTSRGGAGARNVGTEAARGRWITYLDDDDRLFPHMAQVSLETLEKTILPSPVGVISGIEVVNAKGEVIGKRFPPSYRSRGAHFFLEDLEPGKSYNTKQTLVVERETIRQIEGWDERFRSRVHSDLFLRLNLICALVGIETITYQLHAHENARVSRDQLLRQESFNCLVNKHKDLFEAHPKMFARFLYEHARISFEIGQKQAGVWCLYRAMKLDPVDTFSRSISRDRISAIFRQFKMKT</sequence>
<dbReference type="RefSeq" id="WP_106290025.1">
    <property type="nucleotide sequence ID" value="NZ_CAWNTC010000133.1"/>
</dbReference>
<dbReference type="Gene3D" id="3.90.550.10">
    <property type="entry name" value="Spore Coat Polysaccharide Biosynthesis Protein SpsA, Chain A"/>
    <property type="match status" value="1"/>
</dbReference>
<dbReference type="PANTHER" id="PTHR43685">
    <property type="entry name" value="GLYCOSYLTRANSFERASE"/>
    <property type="match status" value="1"/>
</dbReference>
<dbReference type="AlphaFoldDB" id="A0A2T1BZS7"/>
<keyword evidence="3" id="KW-1185">Reference proteome</keyword>
<dbReference type="OrthoDB" id="9802649at2"/>
<feature type="domain" description="Glycosyltransferase 2-like" evidence="1">
    <location>
        <begin position="7"/>
        <end position="105"/>
    </location>
</feature>
<reference evidence="2 3" key="2">
    <citation type="submission" date="2018-03" db="EMBL/GenBank/DDBJ databases">
        <title>The ancient ancestry and fast evolution of plastids.</title>
        <authorList>
            <person name="Moore K.R."/>
            <person name="Magnabosco C."/>
            <person name="Momper L."/>
            <person name="Gold D.A."/>
            <person name="Bosak T."/>
            <person name="Fournier G.P."/>
        </authorList>
    </citation>
    <scope>NUCLEOTIDE SEQUENCE [LARGE SCALE GENOMIC DNA]</scope>
    <source>
        <strain evidence="2 3">CCAP 1448/3</strain>
    </source>
</reference>
<dbReference type="EMBL" id="PVWJ01000103">
    <property type="protein sequence ID" value="PSB01511.1"/>
    <property type="molecule type" value="Genomic_DNA"/>
</dbReference>
<comment type="caution">
    <text evidence="2">The sequence shown here is derived from an EMBL/GenBank/DDBJ whole genome shotgun (WGS) entry which is preliminary data.</text>
</comment>
<gene>
    <name evidence="2" type="ORF">C7B64_17945</name>
</gene>
<dbReference type="GO" id="GO:0016740">
    <property type="term" value="F:transferase activity"/>
    <property type="evidence" value="ECO:0007669"/>
    <property type="project" value="UniProtKB-KW"/>
</dbReference>
<dbReference type="InterPro" id="IPR001173">
    <property type="entry name" value="Glyco_trans_2-like"/>
</dbReference>
<organism evidence="2 3">
    <name type="scientific">Merismopedia glauca CCAP 1448/3</name>
    <dbReference type="NCBI Taxonomy" id="1296344"/>
    <lineage>
        <taxon>Bacteria</taxon>
        <taxon>Bacillati</taxon>
        <taxon>Cyanobacteriota</taxon>
        <taxon>Cyanophyceae</taxon>
        <taxon>Synechococcales</taxon>
        <taxon>Merismopediaceae</taxon>
        <taxon>Merismopedia</taxon>
    </lineage>
</organism>
<keyword evidence="2" id="KW-0808">Transferase</keyword>
<proteinExistence type="predicted"/>
<dbReference type="InterPro" id="IPR029044">
    <property type="entry name" value="Nucleotide-diphossugar_trans"/>
</dbReference>
<dbReference type="CDD" id="cd00761">
    <property type="entry name" value="Glyco_tranf_GTA_type"/>
    <property type="match status" value="1"/>
</dbReference>
<evidence type="ECO:0000313" key="2">
    <source>
        <dbReference type="EMBL" id="PSB01511.1"/>
    </source>
</evidence>
<reference evidence="2 3" key="1">
    <citation type="submission" date="2018-02" db="EMBL/GenBank/DDBJ databases">
        <authorList>
            <person name="Cohen D.B."/>
            <person name="Kent A.D."/>
        </authorList>
    </citation>
    <scope>NUCLEOTIDE SEQUENCE [LARGE SCALE GENOMIC DNA]</scope>
    <source>
        <strain evidence="2 3">CCAP 1448/3</strain>
    </source>
</reference>
<dbReference type="Proteomes" id="UP000238762">
    <property type="component" value="Unassembled WGS sequence"/>
</dbReference>
<dbReference type="Pfam" id="PF00535">
    <property type="entry name" value="Glycos_transf_2"/>
    <property type="match status" value="1"/>
</dbReference>